<sequence>MTSEIRLFTRVTVAKAKSVVANPDEPADPEGGGGFAEWAMLTVHALRIELAKSYRVAVNLLSGMPGVLEEIGLTRRLPSPRCSPDDLLEMPPPRQTTSIASHPNSPGRLSMPWTQSKSSPIDVADLAKTHSAANAPRPPSPRVAPSLSPPVRSPRVPLQYQQSGSPLSIRSLPPPLSAAGPSALPESSATRLPTGTSTPLNPNCVISAGHRQWDERAV</sequence>
<feature type="compositionally biased region" description="Low complexity" evidence="1">
    <location>
        <begin position="165"/>
        <end position="189"/>
    </location>
</feature>
<reference evidence="2 3" key="1">
    <citation type="journal article" date="2014" name="PLoS Genet.">
        <title>Phylogenetically driven sequencing of extremely halophilic archaea reveals strategies for static and dynamic osmo-response.</title>
        <authorList>
            <person name="Becker E.A."/>
            <person name="Seitzer P.M."/>
            <person name="Tritt A."/>
            <person name="Larsen D."/>
            <person name="Krusor M."/>
            <person name="Yao A.I."/>
            <person name="Wu D."/>
            <person name="Madern D."/>
            <person name="Eisen J.A."/>
            <person name="Darling A.E."/>
            <person name="Facciotti M.T."/>
        </authorList>
    </citation>
    <scope>NUCLEOTIDE SEQUENCE [LARGE SCALE GENOMIC DNA]</scope>
    <source>
        <strain evidence="2 3">DSM 1137</strain>
    </source>
</reference>
<dbReference type="EMBL" id="AOJE01000057">
    <property type="protein sequence ID" value="ELZ38278.1"/>
    <property type="molecule type" value="Genomic_DNA"/>
</dbReference>
<feature type="compositionally biased region" description="Pro residues" evidence="1">
    <location>
        <begin position="136"/>
        <end position="152"/>
    </location>
</feature>
<feature type="compositionally biased region" description="Polar residues" evidence="1">
    <location>
        <begin position="95"/>
        <end position="104"/>
    </location>
</feature>
<feature type="compositionally biased region" description="Polar residues" evidence="1">
    <location>
        <begin position="190"/>
        <end position="201"/>
    </location>
</feature>
<evidence type="ECO:0000313" key="2">
    <source>
        <dbReference type="EMBL" id="ELZ38278.1"/>
    </source>
</evidence>
<evidence type="ECO:0000313" key="3">
    <source>
        <dbReference type="Proteomes" id="UP000011514"/>
    </source>
</evidence>
<accession>M0DTV6</accession>
<keyword evidence="3" id="KW-1185">Reference proteome</keyword>
<feature type="region of interest" description="Disordered" evidence="1">
    <location>
        <begin position="130"/>
        <end position="205"/>
    </location>
</feature>
<comment type="caution">
    <text evidence="2">The sequence shown here is derived from an EMBL/GenBank/DDBJ whole genome shotgun (WGS) entry which is preliminary data.</text>
</comment>
<dbReference type="Proteomes" id="UP000011514">
    <property type="component" value="Unassembled WGS sequence"/>
</dbReference>
<name>M0DTV6_9EURY</name>
<dbReference type="eggNOG" id="arCOG02751">
    <property type="taxonomic scope" value="Archaea"/>
</dbReference>
<proteinExistence type="predicted"/>
<gene>
    <name evidence="2" type="ORF">C471_09970</name>
</gene>
<organism evidence="2 3">
    <name type="scientific">Halorubrum saccharovorum DSM 1137</name>
    <dbReference type="NCBI Taxonomy" id="1227484"/>
    <lineage>
        <taxon>Archaea</taxon>
        <taxon>Methanobacteriati</taxon>
        <taxon>Methanobacteriota</taxon>
        <taxon>Stenosarchaea group</taxon>
        <taxon>Halobacteria</taxon>
        <taxon>Halobacteriales</taxon>
        <taxon>Haloferacaceae</taxon>
        <taxon>Halorubrum</taxon>
    </lineage>
</organism>
<feature type="region of interest" description="Disordered" evidence="1">
    <location>
        <begin position="76"/>
        <end position="117"/>
    </location>
</feature>
<protein>
    <submittedName>
        <fullName evidence="2">Transposase IS4 family protein</fullName>
    </submittedName>
</protein>
<evidence type="ECO:0000256" key="1">
    <source>
        <dbReference type="SAM" id="MobiDB-lite"/>
    </source>
</evidence>
<dbReference type="AlphaFoldDB" id="M0DTV6"/>